<gene>
    <name evidence="1" type="ORF">MHEC_16340</name>
</gene>
<reference evidence="1 2" key="1">
    <citation type="submission" date="2020-12" db="EMBL/GenBank/DDBJ databases">
        <title>Complete genome sequence of Mycobacterium heckeshornense JCM 15655T, closely related to a pathogenic non-tuberculous mycobacterial species Mycobacterium xenopi.</title>
        <authorList>
            <person name="Yoshida M."/>
            <person name="Fukano H."/>
            <person name="Asakura T."/>
            <person name="Suzuki M."/>
            <person name="Hoshino Y."/>
        </authorList>
    </citation>
    <scope>NUCLEOTIDE SEQUENCE [LARGE SCALE GENOMIC DNA]</scope>
    <source>
        <strain evidence="1 2">JCM 15655</strain>
    </source>
</reference>
<dbReference type="EMBL" id="AP024237">
    <property type="protein sequence ID" value="BCO35201.1"/>
    <property type="molecule type" value="Genomic_DNA"/>
</dbReference>
<proteinExistence type="predicted"/>
<keyword evidence="2" id="KW-1185">Reference proteome</keyword>
<evidence type="ECO:0000313" key="2">
    <source>
        <dbReference type="Proteomes" id="UP000595446"/>
    </source>
</evidence>
<organism evidence="1 2">
    <name type="scientific">Mycobacterium heckeshornense</name>
    <dbReference type="NCBI Taxonomy" id="110505"/>
    <lineage>
        <taxon>Bacteria</taxon>
        <taxon>Bacillati</taxon>
        <taxon>Actinomycetota</taxon>
        <taxon>Actinomycetes</taxon>
        <taxon>Mycobacteriales</taxon>
        <taxon>Mycobacteriaceae</taxon>
        <taxon>Mycobacterium</taxon>
    </lineage>
</organism>
<dbReference type="Proteomes" id="UP000595446">
    <property type="component" value="Chromosome"/>
</dbReference>
<accession>A0A7R7GTS5</accession>
<sequence length="51" mass="5718">MAVRDEDFAMLPKCGHGVRRGPHDHMVIGRNEIGVQHMIRVIAKELRVALG</sequence>
<protein>
    <submittedName>
        <fullName evidence="1">Uncharacterized protein</fullName>
    </submittedName>
</protein>
<evidence type="ECO:0000313" key="1">
    <source>
        <dbReference type="EMBL" id="BCO35201.1"/>
    </source>
</evidence>
<dbReference type="AlphaFoldDB" id="A0A7R7GTS5"/>
<name>A0A7R7GTS5_9MYCO</name>